<reference evidence="3" key="3">
    <citation type="journal article" date="2005" name="Nature">
        <title>The map-based sequence of the rice genome.</title>
        <authorList>
            <consortium name="International rice genome sequencing project (IRGSP)"/>
            <person name="Matsumoto T."/>
            <person name="Wu J."/>
            <person name="Kanamori H."/>
            <person name="Katayose Y."/>
            <person name="Fujisawa M."/>
            <person name="Namiki N."/>
            <person name="Mizuno H."/>
            <person name="Yamamoto K."/>
            <person name="Antonio B.A."/>
            <person name="Baba T."/>
            <person name="Sakata K."/>
            <person name="Nagamura Y."/>
            <person name="Aoki H."/>
            <person name="Arikawa K."/>
            <person name="Arita K."/>
            <person name="Bito T."/>
            <person name="Chiden Y."/>
            <person name="Fujitsuka N."/>
            <person name="Fukunaka R."/>
            <person name="Hamada M."/>
            <person name="Harada C."/>
            <person name="Hayashi A."/>
            <person name="Hijishita S."/>
            <person name="Honda M."/>
            <person name="Hosokawa S."/>
            <person name="Ichikawa Y."/>
            <person name="Idonuma A."/>
            <person name="Iijima M."/>
            <person name="Ikeda M."/>
            <person name="Ikeno M."/>
            <person name="Ito K."/>
            <person name="Ito S."/>
            <person name="Ito T."/>
            <person name="Ito Y."/>
            <person name="Ito Y."/>
            <person name="Iwabuchi A."/>
            <person name="Kamiya K."/>
            <person name="Karasawa W."/>
            <person name="Kurita K."/>
            <person name="Katagiri S."/>
            <person name="Kikuta A."/>
            <person name="Kobayashi H."/>
            <person name="Kobayashi N."/>
            <person name="Machita K."/>
            <person name="Maehara T."/>
            <person name="Masukawa M."/>
            <person name="Mizubayashi T."/>
            <person name="Mukai Y."/>
            <person name="Nagasaki H."/>
            <person name="Nagata Y."/>
            <person name="Naito S."/>
            <person name="Nakashima M."/>
            <person name="Nakama Y."/>
            <person name="Nakamichi Y."/>
            <person name="Nakamura M."/>
            <person name="Meguro A."/>
            <person name="Negishi M."/>
            <person name="Ohta I."/>
            <person name="Ohta T."/>
            <person name="Okamoto M."/>
            <person name="Ono N."/>
            <person name="Saji S."/>
            <person name="Sakaguchi M."/>
            <person name="Sakai K."/>
            <person name="Shibata M."/>
            <person name="Shimokawa T."/>
            <person name="Song J."/>
            <person name="Takazaki Y."/>
            <person name="Terasawa K."/>
            <person name="Tsugane M."/>
            <person name="Tsuji K."/>
            <person name="Ueda S."/>
            <person name="Waki K."/>
            <person name="Yamagata H."/>
            <person name="Yamamoto M."/>
            <person name="Yamamoto S."/>
            <person name="Yamane H."/>
            <person name="Yoshiki S."/>
            <person name="Yoshihara R."/>
            <person name="Yukawa K."/>
            <person name="Zhong H."/>
            <person name="Yano M."/>
            <person name="Yuan Q."/>
            <person name="Ouyang S."/>
            <person name="Liu J."/>
            <person name="Jones K.M."/>
            <person name="Gansberger K."/>
            <person name="Moffat K."/>
            <person name="Hill J."/>
            <person name="Bera J."/>
            <person name="Fadrosh D."/>
            <person name="Jin S."/>
            <person name="Johri S."/>
            <person name="Kim M."/>
            <person name="Overton L."/>
            <person name="Reardon M."/>
            <person name="Tsitrin T."/>
            <person name="Vuong H."/>
            <person name="Weaver B."/>
            <person name="Ciecko A."/>
            <person name="Tallon L."/>
            <person name="Jackson J."/>
            <person name="Pai G."/>
            <person name="Aken S.V."/>
            <person name="Utterback T."/>
            <person name="Reidmuller S."/>
            <person name="Feldblyum T."/>
            <person name="Hsiao J."/>
            <person name="Zismann V."/>
            <person name="Iobst S."/>
            <person name="de Vazeille A.R."/>
            <person name="Buell C.R."/>
            <person name="Ying K."/>
            <person name="Li Y."/>
            <person name="Lu T."/>
            <person name="Huang Y."/>
            <person name="Zhao Q."/>
            <person name="Feng Q."/>
            <person name="Zhang L."/>
            <person name="Zhu J."/>
            <person name="Weng Q."/>
            <person name="Mu J."/>
            <person name="Lu Y."/>
            <person name="Fan D."/>
            <person name="Liu Y."/>
            <person name="Guan J."/>
            <person name="Zhang Y."/>
            <person name="Yu S."/>
            <person name="Liu X."/>
            <person name="Zhang Y."/>
            <person name="Hong G."/>
            <person name="Han B."/>
            <person name="Choisne N."/>
            <person name="Demange N."/>
            <person name="Orjeda G."/>
            <person name="Samain S."/>
            <person name="Cattolico L."/>
            <person name="Pelletier E."/>
            <person name="Couloux A."/>
            <person name="Segurens B."/>
            <person name="Wincker P."/>
            <person name="D'Hont A."/>
            <person name="Scarpelli C."/>
            <person name="Weissenbach J."/>
            <person name="Salanoubat M."/>
            <person name="Quetier F."/>
            <person name="Yu Y."/>
            <person name="Kim H.R."/>
            <person name="Rambo T."/>
            <person name="Currie J."/>
            <person name="Collura K."/>
            <person name="Luo M."/>
            <person name="Yang T."/>
            <person name="Ammiraju J.S.S."/>
            <person name="Engler F."/>
            <person name="Soderlund C."/>
            <person name="Wing R.A."/>
            <person name="Palmer L.E."/>
            <person name="de la Bastide M."/>
            <person name="Spiegel L."/>
            <person name="Nascimento L."/>
            <person name="Zutavern T."/>
            <person name="O'Shaughnessy A."/>
            <person name="Dike S."/>
            <person name="Dedhia N."/>
            <person name="Preston R."/>
            <person name="Balija V."/>
            <person name="McCombie W.R."/>
            <person name="Chow T."/>
            <person name="Chen H."/>
            <person name="Chung M."/>
            <person name="Chen C."/>
            <person name="Shaw J."/>
            <person name="Wu H."/>
            <person name="Hsiao K."/>
            <person name="Chao Y."/>
            <person name="Chu M."/>
            <person name="Cheng C."/>
            <person name="Hour A."/>
            <person name="Lee P."/>
            <person name="Lin S."/>
            <person name="Lin Y."/>
            <person name="Liou J."/>
            <person name="Liu S."/>
            <person name="Hsing Y."/>
            <person name="Raghuvanshi S."/>
            <person name="Mohanty A."/>
            <person name="Bharti A.K."/>
            <person name="Gaur A."/>
            <person name="Gupta V."/>
            <person name="Kumar D."/>
            <person name="Ravi V."/>
            <person name="Vij S."/>
            <person name="Kapur A."/>
            <person name="Khurana P."/>
            <person name="Khurana P."/>
            <person name="Khurana J.P."/>
            <person name="Tyagi A.K."/>
            <person name="Gaikwad K."/>
            <person name="Singh A."/>
            <person name="Dalal V."/>
            <person name="Srivastava S."/>
            <person name="Dixit A."/>
            <person name="Pal A.K."/>
            <person name="Ghazi I.A."/>
            <person name="Yadav M."/>
            <person name="Pandit A."/>
            <person name="Bhargava A."/>
            <person name="Sureshbabu K."/>
            <person name="Batra K."/>
            <person name="Sharma T.R."/>
            <person name="Mohapatra T."/>
            <person name="Singh N.K."/>
            <person name="Messing J."/>
            <person name="Nelson A.B."/>
            <person name="Fuks G."/>
            <person name="Kavchok S."/>
            <person name="Keizer G."/>
            <person name="Linton E."/>
            <person name="Llaca V."/>
            <person name="Song R."/>
            <person name="Tanyolac B."/>
            <person name="Young S."/>
            <person name="Ho-Il K."/>
            <person name="Hahn J.H."/>
            <person name="Sangsakoo G."/>
            <person name="Vanavichit A."/>
            <person name="de Mattos Luiz.A.T."/>
            <person name="Zimmer P.D."/>
            <person name="Malone G."/>
            <person name="Dellagostin O."/>
            <person name="de Oliveira A.C."/>
            <person name="Bevan M."/>
            <person name="Bancroft I."/>
            <person name="Minx P."/>
            <person name="Cordum H."/>
            <person name="Wilson R."/>
            <person name="Cheng Z."/>
            <person name="Jin W."/>
            <person name="Jiang J."/>
            <person name="Leong S.A."/>
            <person name="Iwama H."/>
            <person name="Gojobori T."/>
            <person name="Itoh T."/>
            <person name="Niimura Y."/>
            <person name="Fujii Y."/>
            <person name="Habara T."/>
            <person name="Sakai H."/>
            <person name="Sato Y."/>
            <person name="Wilson G."/>
            <person name="Kumar K."/>
            <person name="McCouch S."/>
            <person name="Juretic N."/>
            <person name="Hoen D."/>
            <person name="Wright S."/>
            <person name="Bruskiewich R."/>
            <person name="Bureau T."/>
            <person name="Miyao A."/>
            <person name="Hirochika H."/>
            <person name="Nishikawa T."/>
            <person name="Kadowaki K."/>
            <person name="Sugiura M."/>
            <person name="Burr B."/>
            <person name="Sasaki T."/>
        </authorList>
    </citation>
    <scope>NUCLEOTIDE SEQUENCE [LARGE SCALE GENOMIC DNA]</scope>
    <source>
        <strain evidence="3">cv. Nipponbare</strain>
    </source>
</reference>
<reference evidence="2" key="2">
    <citation type="submission" date="2002-04" db="EMBL/GenBank/DDBJ databases">
        <title>Oryza sativa nipponbare(GA3) genomic DNA, chromosome 2, PAC clone:P0654B04.</title>
        <authorList>
            <person name="Sasaki T."/>
            <person name="Matsumoto T."/>
            <person name="Yamamoto K."/>
        </authorList>
    </citation>
    <scope>NUCLEOTIDE SEQUENCE</scope>
</reference>
<proteinExistence type="predicted"/>
<dbReference type="EMBL" id="AP004040">
    <property type="protein sequence ID" value="BAD12881.1"/>
    <property type="molecule type" value="Genomic_DNA"/>
</dbReference>
<reference evidence="1" key="1">
    <citation type="submission" date="2001-08" db="EMBL/GenBank/DDBJ databases">
        <title>Oryza sativa nipponbare(GA3) genomic DNA, chromosome 2, BAC clone:OJ1008_D06.</title>
        <authorList>
            <person name="Sasaki T."/>
            <person name="Matsumoto T."/>
            <person name="Yamamoto K."/>
        </authorList>
    </citation>
    <scope>NUCLEOTIDE SEQUENCE</scope>
</reference>
<dbReference type="AlphaFoldDB" id="Q6Z669"/>
<protein>
    <submittedName>
        <fullName evidence="2">Uncharacterized protein</fullName>
    </submittedName>
</protein>
<evidence type="ECO:0000313" key="2">
    <source>
        <dbReference type="EMBL" id="BAD13001.1"/>
    </source>
</evidence>
<name>Q6Z669_ORYSJ</name>
<evidence type="ECO:0000313" key="1">
    <source>
        <dbReference type="EMBL" id="BAD12881.1"/>
    </source>
</evidence>
<gene>
    <name evidence="1" type="ORF">OJ1008_D06.24</name>
    <name evidence="2" type="ORF">P0654B04.9</name>
</gene>
<dbReference type="EMBL" id="AP005052">
    <property type="protein sequence ID" value="BAD13001.1"/>
    <property type="molecule type" value="Genomic_DNA"/>
</dbReference>
<accession>Q6Z669</accession>
<dbReference type="Proteomes" id="UP000000763">
    <property type="component" value="Chromosome 2"/>
</dbReference>
<reference evidence="3" key="4">
    <citation type="journal article" date="2008" name="Nucleic Acids Res.">
        <title>The rice annotation project database (RAP-DB): 2008 update.</title>
        <authorList>
            <consortium name="The rice annotation project (RAP)"/>
        </authorList>
    </citation>
    <scope>GENOME REANNOTATION</scope>
    <source>
        <strain evidence="3">cv. Nipponbare</strain>
    </source>
</reference>
<evidence type="ECO:0000313" key="3">
    <source>
        <dbReference type="Proteomes" id="UP000000763"/>
    </source>
</evidence>
<sequence>MKLLVNKRVRVCVSLFGASIGHAARRTPTLLVRAIEFDWRLSAFFFPDSPHTHTPGWMEAGTTATRTGKCMHMHACHGVPRRVDGDVLPVDDDDDSGDGYVAGKGSDYQSIQHARIDAEYQPVYVL</sequence>
<organism evidence="2 3">
    <name type="scientific">Oryza sativa subsp. japonica</name>
    <name type="common">Rice</name>
    <dbReference type="NCBI Taxonomy" id="39947"/>
    <lineage>
        <taxon>Eukaryota</taxon>
        <taxon>Viridiplantae</taxon>
        <taxon>Streptophyta</taxon>
        <taxon>Embryophyta</taxon>
        <taxon>Tracheophyta</taxon>
        <taxon>Spermatophyta</taxon>
        <taxon>Magnoliopsida</taxon>
        <taxon>Liliopsida</taxon>
        <taxon>Poales</taxon>
        <taxon>Poaceae</taxon>
        <taxon>BOP clade</taxon>
        <taxon>Oryzoideae</taxon>
        <taxon>Oryzeae</taxon>
        <taxon>Oryzinae</taxon>
        <taxon>Oryza</taxon>
        <taxon>Oryza sativa</taxon>
    </lineage>
</organism>